<dbReference type="EMBL" id="AMZO01000002">
    <property type="protein sequence ID" value="ELR67387.1"/>
    <property type="molecule type" value="Genomic_DNA"/>
</dbReference>
<protein>
    <submittedName>
        <fullName evidence="1">Uncharacterized protein</fullName>
    </submittedName>
</protein>
<dbReference type="Proteomes" id="UP000011134">
    <property type="component" value="Unassembled WGS sequence"/>
</dbReference>
<evidence type="ECO:0000313" key="2">
    <source>
        <dbReference type="Proteomes" id="UP000011134"/>
    </source>
</evidence>
<dbReference type="PATRIC" id="fig|1056511.3.peg.387"/>
<name>L8JIV7_9GAMM</name>
<evidence type="ECO:0000313" key="1">
    <source>
        <dbReference type="EMBL" id="ELR67387.1"/>
    </source>
</evidence>
<accession>L8JIV7</accession>
<organism evidence="1 2">
    <name type="scientific">Photobacterium marinum</name>
    <dbReference type="NCBI Taxonomy" id="1056511"/>
    <lineage>
        <taxon>Bacteria</taxon>
        <taxon>Pseudomonadati</taxon>
        <taxon>Pseudomonadota</taxon>
        <taxon>Gammaproteobacteria</taxon>
        <taxon>Vibrionales</taxon>
        <taxon>Vibrionaceae</taxon>
        <taxon>Photobacterium</taxon>
    </lineage>
</organism>
<keyword evidence="2" id="KW-1185">Reference proteome</keyword>
<dbReference type="AlphaFoldDB" id="L8JIV7"/>
<comment type="caution">
    <text evidence="1">The sequence shown here is derived from an EMBL/GenBank/DDBJ whole genome shotgun (WGS) entry which is preliminary data.</text>
</comment>
<sequence>MIVFVRYGNIRFRIVTGSPFLICGKNIPADNSKYKKTGAIAPVSL</sequence>
<gene>
    <name evidence="1" type="ORF">C942_01315</name>
</gene>
<proteinExistence type="predicted"/>
<reference evidence="1 2" key="1">
    <citation type="submission" date="2012-12" db="EMBL/GenBank/DDBJ databases">
        <title>Genome Assembly of Photobacterium sp. AK15.</title>
        <authorList>
            <person name="Khatri I."/>
            <person name="Vaidya B."/>
            <person name="Srinivas T.N.R."/>
            <person name="Subramanian S."/>
            <person name="Pinnaka A."/>
        </authorList>
    </citation>
    <scope>NUCLEOTIDE SEQUENCE [LARGE SCALE GENOMIC DNA]</scope>
    <source>
        <strain evidence="1 2">AK15</strain>
    </source>
</reference>